<dbReference type="EMBL" id="LAZR01000816">
    <property type="protein sequence ID" value="KKN57163.1"/>
    <property type="molecule type" value="Genomic_DNA"/>
</dbReference>
<reference evidence="1" key="1">
    <citation type="journal article" date="2015" name="Nature">
        <title>Complex archaea that bridge the gap between prokaryotes and eukaryotes.</title>
        <authorList>
            <person name="Spang A."/>
            <person name="Saw J.H."/>
            <person name="Jorgensen S.L."/>
            <person name="Zaremba-Niedzwiedzka K."/>
            <person name="Martijn J."/>
            <person name="Lind A.E."/>
            <person name="van Eijk R."/>
            <person name="Schleper C."/>
            <person name="Guy L."/>
            <person name="Ettema T.J."/>
        </authorList>
    </citation>
    <scope>NUCLEOTIDE SEQUENCE</scope>
</reference>
<dbReference type="AlphaFoldDB" id="A0A0F9UU52"/>
<protein>
    <submittedName>
        <fullName evidence="1">Uncharacterized protein</fullName>
    </submittedName>
</protein>
<evidence type="ECO:0000313" key="1">
    <source>
        <dbReference type="EMBL" id="KKN57163.1"/>
    </source>
</evidence>
<name>A0A0F9UU52_9ZZZZ</name>
<sequence>MSLTSTSASNPFAAEFAVETVNNGSASKRVFGNQSVVLRYVGMTAGVGEVNYVKLYEDGEPTVGTDAPDFIFEIDASAETERICVSGHTGADFSTAAVQEAGTGGTTAPTNALVTRLIAGPV</sequence>
<organism evidence="1">
    <name type="scientific">marine sediment metagenome</name>
    <dbReference type="NCBI Taxonomy" id="412755"/>
    <lineage>
        <taxon>unclassified sequences</taxon>
        <taxon>metagenomes</taxon>
        <taxon>ecological metagenomes</taxon>
    </lineage>
</organism>
<proteinExistence type="predicted"/>
<gene>
    <name evidence="1" type="ORF">LCGC14_0564910</name>
</gene>
<comment type="caution">
    <text evidence="1">The sequence shown here is derived from an EMBL/GenBank/DDBJ whole genome shotgun (WGS) entry which is preliminary data.</text>
</comment>
<accession>A0A0F9UU52</accession>